<reference evidence="2" key="1">
    <citation type="submission" date="2015-12" db="EMBL/GenBank/DDBJ databases">
        <title>De novo transcriptome assembly of four potential Pierce s Disease insect vectors from Arizona vineyards.</title>
        <authorList>
            <person name="Tassone E.E."/>
        </authorList>
    </citation>
    <scope>NUCLEOTIDE SEQUENCE</scope>
</reference>
<feature type="chain" id="PRO_5008582213" evidence="1">
    <location>
        <begin position="21"/>
        <end position="163"/>
    </location>
</feature>
<gene>
    <name evidence="2" type="ORF">g.6682</name>
</gene>
<protein>
    <submittedName>
        <fullName evidence="2">Uncharacterized protein</fullName>
    </submittedName>
</protein>
<evidence type="ECO:0000313" key="2">
    <source>
        <dbReference type="EMBL" id="JAS37192.1"/>
    </source>
</evidence>
<feature type="signal peptide" evidence="1">
    <location>
        <begin position="1"/>
        <end position="20"/>
    </location>
</feature>
<dbReference type="AlphaFoldDB" id="A0A1B6EGY5"/>
<proteinExistence type="predicted"/>
<dbReference type="EMBL" id="GEDC01000106">
    <property type="protein sequence ID" value="JAS37192.1"/>
    <property type="molecule type" value="Transcribed_RNA"/>
</dbReference>
<sequence length="163" mass="19557">MDRCILKVCFCFFIFSLNGCYCPTTRLRPKVESAVNNLLRLFKNPKFEDQTEIFAEIAVLSKNLRKMEGWIRNPRRPDQPQNVYLSDGVQMVKESAKFTLLKLDDEALQRKFNWTDEEFLEWTELRDKLEKFRTKLFETVKMRHRRPAPVVEPEEEEEIIYTN</sequence>
<organism evidence="2">
    <name type="scientific">Clastoptera arizonana</name>
    <name type="common">Arizona spittle bug</name>
    <dbReference type="NCBI Taxonomy" id="38151"/>
    <lineage>
        <taxon>Eukaryota</taxon>
        <taxon>Metazoa</taxon>
        <taxon>Ecdysozoa</taxon>
        <taxon>Arthropoda</taxon>
        <taxon>Hexapoda</taxon>
        <taxon>Insecta</taxon>
        <taxon>Pterygota</taxon>
        <taxon>Neoptera</taxon>
        <taxon>Paraneoptera</taxon>
        <taxon>Hemiptera</taxon>
        <taxon>Auchenorrhyncha</taxon>
        <taxon>Cercopoidea</taxon>
        <taxon>Clastopteridae</taxon>
        <taxon>Clastoptera</taxon>
    </lineage>
</organism>
<accession>A0A1B6EGY5</accession>
<name>A0A1B6EGY5_9HEMI</name>
<keyword evidence="1" id="KW-0732">Signal</keyword>
<evidence type="ECO:0000256" key="1">
    <source>
        <dbReference type="SAM" id="SignalP"/>
    </source>
</evidence>